<dbReference type="AlphaFoldDB" id="A0A0A9CRP3"/>
<name>A0A0A9CRP3_ARUDO</name>
<evidence type="ECO:0008006" key="3">
    <source>
        <dbReference type="Google" id="ProtNLM"/>
    </source>
</evidence>
<sequence length="63" mass="7431">MSSWHFLILLRVQFSSVQLSSDISVILFSSDGKLCDDYWPRNVYVLEPKFRDLQGQEERQHAD</sequence>
<feature type="signal peptide" evidence="1">
    <location>
        <begin position="1"/>
        <end position="19"/>
    </location>
</feature>
<dbReference type="EMBL" id="GBRH01219624">
    <property type="protein sequence ID" value="JAD78271.1"/>
    <property type="molecule type" value="Transcribed_RNA"/>
</dbReference>
<evidence type="ECO:0000256" key="1">
    <source>
        <dbReference type="SAM" id="SignalP"/>
    </source>
</evidence>
<evidence type="ECO:0000313" key="2">
    <source>
        <dbReference type="EMBL" id="JAD78271.1"/>
    </source>
</evidence>
<keyword evidence="1" id="KW-0732">Signal</keyword>
<reference evidence="2" key="2">
    <citation type="journal article" date="2015" name="Data Brief">
        <title>Shoot transcriptome of the giant reed, Arundo donax.</title>
        <authorList>
            <person name="Barrero R.A."/>
            <person name="Guerrero F.D."/>
            <person name="Moolhuijzen P."/>
            <person name="Goolsby J.A."/>
            <person name="Tidwell J."/>
            <person name="Bellgard S.E."/>
            <person name="Bellgard M.I."/>
        </authorList>
    </citation>
    <scope>NUCLEOTIDE SEQUENCE</scope>
    <source>
        <tissue evidence="2">Shoot tissue taken approximately 20 cm above the soil surface</tissue>
    </source>
</reference>
<protein>
    <recommendedName>
        <fullName evidence="3">Secreted protein</fullName>
    </recommendedName>
</protein>
<reference evidence="2" key="1">
    <citation type="submission" date="2014-09" db="EMBL/GenBank/DDBJ databases">
        <authorList>
            <person name="Magalhaes I.L.F."/>
            <person name="Oliveira U."/>
            <person name="Santos F.R."/>
            <person name="Vidigal T.H.D.A."/>
            <person name="Brescovit A.D."/>
            <person name="Santos A.J."/>
        </authorList>
    </citation>
    <scope>NUCLEOTIDE SEQUENCE</scope>
    <source>
        <tissue evidence="2">Shoot tissue taken approximately 20 cm above the soil surface</tissue>
    </source>
</reference>
<organism evidence="2">
    <name type="scientific">Arundo donax</name>
    <name type="common">Giant reed</name>
    <name type="synonym">Donax arundinaceus</name>
    <dbReference type="NCBI Taxonomy" id="35708"/>
    <lineage>
        <taxon>Eukaryota</taxon>
        <taxon>Viridiplantae</taxon>
        <taxon>Streptophyta</taxon>
        <taxon>Embryophyta</taxon>
        <taxon>Tracheophyta</taxon>
        <taxon>Spermatophyta</taxon>
        <taxon>Magnoliopsida</taxon>
        <taxon>Liliopsida</taxon>
        <taxon>Poales</taxon>
        <taxon>Poaceae</taxon>
        <taxon>PACMAD clade</taxon>
        <taxon>Arundinoideae</taxon>
        <taxon>Arundineae</taxon>
        <taxon>Arundo</taxon>
    </lineage>
</organism>
<proteinExistence type="predicted"/>
<accession>A0A0A9CRP3</accession>
<feature type="chain" id="PRO_5002043295" description="Secreted protein" evidence="1">
    <location>
        <begin position="20"/>
        <end position="63"/>
    </location>
</feature>